<feature type="domain" description="Dit-like phage tail protein N-terminal" evidence="1">
    <location>
        <begin position="22"/>
        <end position="155"/>
    </location>
</feature>
<dbReference type="InterPro" id="IPR048494">
    <property type="entry name" value="Dit-like_N"/>
</dbReference>
<sequence>MMDLLSVLFNQQKRRIGIIVPNIVISEKHNDSTVITEHPVGVGAAINDHAYNRPADLVMELGFAGAGSLVDFFDTSQYEIAGYELSIGTSPREIYQQLLKLQNTFEHFTVITGKREYENMLIRSLDVTTDAATENVLMITITMQQINITNTQTITATPVEDMAQGQNTAGISNTGLKNPLTVNPNNMLKSFVDTVTGSIRTGVSELKGVLGL</sequence>
<evidence type="ECO:0000313" key="2">
    <source>
        <dbReference type="EMBL" id="OMQ22266.1"/>
    </source>
</evidence>
<dbReference type="AlphaFoldDB" id="A0A1S8CKB6"/>
<evidence type="ECO:0000259" key="1">
    <source>
        <dbReference type="Pfam" id="PF21821"/>
    </source>
</evidence>
<organism evidence="2 3">
    <name type="scientific">Serratia oryzae</name>
    <dbReference type="NCBI Taxonomy" id="2034155"/>
    <lineage>
        <taxon>Bacteria</taxon>
        <taxon>Pseudomonadati</taxon>
        <taxon>Pseudomonadota</taxon>
        <taxon>Gammaproteobacteria</taxon>
        <taxon>Enterobacterales</taxon>
        <taxon>Yersiniaceae</taxon>
        <taxon>Serratia</taxon>
    </lineage>
</organism>
<evidence type="ECO:0000313" key="3">
    <source>
        <dbReference type="Proteomes" id="UP000216021"/>
    </source>
</evidence>
<reference evidence="2 3" key="1">
    <citation type="submission" date="2016-11" db="EMBL/GenBank/DDBJ databases">
        <title>Rahnella oryzae sp. nov., isolated from rice root.</title>
        <authorList>
            <person name="Zhang X.-X."/>
            <person name="Zhang J."/>
        </authorList>
    </citation>
    <scope>NUCLEOTIDE SEQUENCE [LARGE SCALE GENOMIC DNA]</scope>
    <source>
        <strain evidence="2 3">J11-6</strain>
    </source>
</reference>
<keyword evidence="3" id="KW-1185">Reference proteome</keyword>
<dbReference type="EMBL" id="MOXD01000006">
    <property type="protein sequence ID" value="OMQ22266.1"/>
    <property type="molecule type" value="Genomic_DNA"/>
</dbReference>
<proteinExistence type="predicted"/>
<dbReference type="Pfam" id="PF21821">
    <property type="entry name" value="Dit_like"/>
    <property type="match status" value="1"/>
</dbReference>
<protein>
    <recommendedName>
        <fullName evidence="1">Dit-like phage tail protein N-terminal domain-containing protein</fullName>
    </recommendedName>
</protein>
<dbReference type="STRING" id="2034155.BMI79_12180"/>
<comment type="caution">
    <text evidence="2">The sequence shown here is derived from an EMBL/GenBank/DDBJ whole genome shotgun (WGS) entry which is preliminary data.</text>
</comment>
<gene>
    <name evidence="2" type="ORF">BMI79_12180</name>
</gene>
<name>A0A1S8CKB6_9GAMM</name>
<dbReference type="Proteomes" id="UP000216021">
    <property type="component" value="Unassembled WGS sequence"/>
</dbReference>
<accession>A0A1S8CKB6</accession>